<evidence type="ECO:0000256" key="1">
    <source>
        <dbReference type="ARBA" id="ARBA00000185"/>
    </source>
</evidence>
<evidence type="ECO:0000256" key="9">
    <source>
        <dbReference type="HAMAP-Rule" id="MF_01897"/>
    </source>
</evidence>
<evidence type="ECO:0000256" key="8">
    <source>
        <dbReference type="ARBA" id="ARBA00063644"/>
    </source>
</evidence>
<feature type="short sequence motif" description="GyrA-box" evidence="9">
    <location>
        <begin position="537"/>
        <end position="543"/>
    </location>
</feature>
<evidence type="ECO:0000256" key="5">
    <source>
        <dbReference type="ARBA" id="ARBA00023029"/>
    </source>
</evidence>
<dbReference type="HAMAP" id="MF_01897">
    <property type="entry name" value="GyrA"/>
    <property type="match status" value="1"/>
</dbReference>
<gene>
    <name evidence="9" type="primary">gyrA</name>
    <name evidence="13" type="ORF">A3H01_01995</name>
</gene>
<dbReference type="InterPro" id="IPR006691">
    <property type="entry name" value="GyrA/parC_rep"/>
</dbReference>
<dbReference type="AlphaFoldDB" id="A0A1G2RWA6"/>
<evidence type="ECO:0000256" key="7">
    <source>
        <dbReference type="ARBA" id="ARBA00023235"/>
    </source>
</evidence>
<name>A0A1G2RWA6_9BACT</name>
<dbReference type="FunFam" id="1.10.268.10:FF:000001">
    <property type="entry name" value="DNA gyrase subunit A"/>
    <property type="match status" value="1"/>
</dbReference>
<dbReference type="GO" id="GO:0005737">
    <property type="term" value="C:cytoplasm"/>
    <property type="evidence" value="ECO:0007669"/>
    <property type="project" value="UniProtKB-SubCell"/>
</dbReference>
<evidence type="ECO:0000256" key="10">
    <source>
        <dbReference type="PROSITE-ProRule" id="PRU01384"/>
    </source>
</evidence>
<dbReference type="GO" id="GO:0005694">
    <property type="term" value="C:chromosome"/>
    <property type="evidence" value="ECO:0007669"/>
    <property type="project" value="InterPro"/>
</dbReference>
<dbReference type="InterPro" id="IPR005743">
    <property type="entry name" value="GyrA"/>
</dbReference>
<dbReference type="GO" id="GO:0009330">
    <property type="term" value="C:DNA topoisomerase type II (double strand cut, ATP-hydrolyzing) complex"/>
    <property type="evidence" value="ECO:0007669"/>
    <property type="project" value="TreeGrafter"/>
</dbReference>
<accession>A0A1G2RWA6</accession>
<dbReference type="CDD" id="cd00187">
    <property type="entry name" value="TOP4c"/>
    <property type="match status" value="1"/>
</dbReference>
<dbReference type="EMBL" id="MHUM01000008">
    <property type="protein sequence ID" value="OHA77104.1"/>
    <property type="molecule type" value="Genomic_DNA"/>
</dbReference>
<dbReference type="InterPro" id="IPR035516">
    <property type="entry name" value="Gyrase/topoIV_suA_C"/>
</dbReference>
<dbReference type="Pfam" id="PF03989">
    <property type="entry name" value="DNA_gyraseA_C"/>
    <property type="match status" value="6"/>
</dbReference>
<dbReference type="Gene3D" id="2.120.10.90">
    <property type="entry name" value="DNA gyrase/topoisomerase IV, subunit A, C-terminal"/>
    <property type="match status" value="1"/>
</dbReference>
<dbReference type="FunFam" id="2.120.10.90:FF:000005">
    <property type="entry name" value="DNA topoisomerase 4 subunit A"/>
    <property type="match status" value="1"/>
</dbReference>
<protein>
    <recommendedName>
        <fullName evidence="9">DNA gyrase subunit A</fullName>
        <ecNumber evidence="9">5.6.2.2</ecNumber>
    </recommendedName>
</protein>
<comment type="similarity">
    <text evidence="2 9">Belongs to the type II topoisomerase GyrA/ParC subunit family.</text>
</comment>
<dbReference type="InterPro" id="IPR013760">
    <property type="entry name" value="Topo_IIA-like_dom_sf"/>
</dbReference>
<feature type="coiled-coil region" evidence="11">
    <location>
        <begin position="435"/>
        <end position="495"/>
    </location>
</feature>
<keyword evidence="7 9" id="KW-0413">Isomerase</keyword>
<keyword evidence="9" id="KW-0963">Cytoplasm</keyword>
<organism evidence="13 14">
    <name type="scientific">Candidatus Wildermuthbacteria bacterium RIFCSPLOWO2_12_FULL_40_9</name>
    <dbReference type="NCBI Taxonomy" id="1802467"/>
    <lineage>
        <taxon>Bacteria</taxon>
        <taxon>Candidatus Wildermuthiibacteriota</taxon>
    </lineage>
</organism>
<dbReference type="GO" id="GO:0003677">
    <property type="term" value="F:DNA binding"/>
    <property type="evidence" value="ECO:0007669"/>
    <property type="project" value="UniProtKB-UniRule"/>
</dbReference>
<dbReference type="InterPro" id="IPR002205">
    <property type="entry name" value="Topo_IIA_dom_A"/>
</dbReference>
<dbReference type="SUPFAM" id="SSF101904">
    <property type="entry name" value="GyrA/ParC C-terminal domain-like"/>
    <property type="match status" value="1"/>
</dbReference>
<comment type="function">
    <text evidence="9">A type II topoisomerase that negatively supercoils closed circular double-stranded (ds) DNA in an ATP-dependent manner to modulate DNA topology and maintain chromosomes in an underwound state. Negative supercoiling favors strand separation, and DNA replication, transcription, recombination and repair, all of which involve strand separation. Also able to catalyze the interconversion of other topological isomers of dsDNA rings, including catenanes and knotted rings. Type II topoisomerases break and join 2 DNA strands simultaneously in an ATP-dependent manner.</text>
</comment>
<evidence type="ECO:0000256" key="2">
    <source>
        <dbReference type="ARBA" id="ARBA00008263"/>
    </source>
</evidence>
<dbReference type="GO" id="GO:0034335">
    <property type="term" value="F:DNA negative supercoiling activity"/>
    <property type="evidence" value="ECO:0007669"/>
    <property type="project" value="UniProtKB-ARBA"/>
</dbReference>
<dbReference type="Gene3D" id="1.10.268.10">
    <property type="entry name" value="Topoisomerase, domain 3"/>
    <property type="match status" value="1"/>
</dbReference>
<comment type="caution">
    <text evidence="13">The sequence shown here is derived from an EMBL/GenBank/DDBJ whole genome shotgun (WGS) entry which is preliminary data.</text>
</comment>
<dbReference type="InterPro" id="IPR013757">
    <property type="entry name" value="Topo_IIA_A_a_sf"/>
</dbReference>
<keyword evidence="11" id="KW-0175">Coiled coil</keyword>
<dbReference type="EC" id="5.6.2.2" evidence="9"/>
<evidence type="ECO:0000256" key="3">
    <source>
        <dbReference type="ARBA" id="ARBA00022741"/>
    </source>
</evidence>
<dbReference type="GO" id="GO:0005524">
    <property type="term" value="F:ATP binding"/>
    <property type="evidence" value="ECO:0007669"/>
    <property type="project" value="UniProtKB-UniRule"/>
</dbReference>
<dbReference type="Gene3D" id="3.90.199.10">
    <property type="entry name" value="Topoisomerase II, domain 5"/>
    <property type="match status" value="1"/>
</dbReference>
<comment type="miscellaneous">
    <text evidence="9">Few gyrases are as efficient as E.coli at forming negative supercoils. Not all organisms have 2 type II topoisomerases; in organisms with a single type II topoisomerase this enzyme also has to decatenate newly replicated chromosomes.</text>
</comment>
<sequence>MTSSNPTKNSAEAGHIKQRDIIEEMTESYIDYAVSVIVARALPDIRDGLKPVHRRILYAMFEDGLTSGAKFRKSATVVGSCLGRYHPHGDQAVYDAAIRMAQDFTLRYPLIHGQGNIGSIDDPSEYAAMRYSEMKLSKVGEETLRDISKDTVDFMDNYDGTRVEPKVLPSPLPQLLLNGSLGIAVGMATNIPPHNLSEVIDALIFSLDNPKAATEDLFKIIKGPDFPTGGIIYDQKSIIESYSQGKGPILARGKVEVVESSNGGRSQIVITEIPFQVQKSSLLEQFASLAQEKKIEGIKDIRDESDREGLRIVLDLKSDALPQKVLNFLYKFTDLQKTFHLNLLALVDGIQPKVLSLADLLHYFIVHRQEVIFRRTKYDLEKAKERAHILEGLHKCLENIDAVIKTIKNSENRQAAEKNLIKKFKLTSIQANAILETKLSALAKLERKKIEEELKQIKDRVKGLTDILKSPQKIKEVIKKELRELKENFGDERRTKVVLQKVGEIAETDLIPQEETIITLTQGGYIKRIDPKIYKIQKRGGKGILGMKTLQDDMVAHFLSAKTHDSLLFFTDSGKAFRTLAYEIPEGNRVARGRGLLNFLEISPQEKILALIPIGKEDYDSGTKNLIMATQDGIVKKTRLAEFENVRKSGLISITLKKNDVLKRVCKSSGQDEVILVTQKGQSIRFPEKTVREMGRPAAGIKGIRLKKGDKVVEMEIVEAKNEKLKTKNHLLTITENGFGKRTDLEEYKSQGRGGSGIRAINITPKTGDLVAAKMLSGEEDELVVISQQGQVIKTKISSISKLSRAAQGVRIMKLGAGDKVVSVACF</sequence>
<dbReference type="FunFam" id="3.30.1360.40:FF:000002">
    <property type="entry name" value="DNA gyrase subunit A"/>
    <property type="match status" value="1"/>
</dbReference>
<comment type="subunit">
    <text evidence="9">Heterotetramer, composed of two GyrA and two GyrB chains. In the heterotetramer, GyrA contains the active site tyrosine that forms a transient covalent intermediate with DNA, while GyrB binds cofactors and catalyzes ATP hydrolysis.</text>
</comment>
<evidence type="ECO:0000313" key="13">
    <source>
        <dbReference type="EMBL" id="OHA77104.1"/>
    </source>
</evidence>
<comment type="subcellular location">
    <subcellularLocation>
        <location evidence="9">Cytoplasm</location>
    </subcellularLocation>
</comment>
<reference evidence="13 14" key="1">
    <citation type="journal article" date="2016" name="Nat. Commun.">
        <title>Thousands of microbial genomes shed light on interconnected biogeochemical processes in an aquifer system.</title>
        <authorList>
            <person name="Anantharaman K."/>
            <person name="Brown C.T."/>
            <person name="Hug L.A."/>
            <person name="Sharon I."/>
            <person name="Castelle C.J."/>
            <person name="Probst A.J."/>
            <person name="Thomas B.C."/>
            <person name="Singh A."/>
            <person name="Wilkins M.J."/>
            <person name="Karaoz U."/>
            <person name="Brodie E.L."/>
            <person name="Williams K.H."/>
            <person name="Hubbard S.S."/>
            <person name="Banfield J.F."/>
        </authorList>
    </citation>
    <scope>NUCLEOTIDE SEQUENCE [LARGE SCALE GENOMIC DNA]</scope>
</reference>
<dbReference type="SMART" id="SM00434">
    <property type="entry name" value="TOP4c"/>
    <property type="match status" value="1"/>
</dbReference>
<feature type="domain" description="Topo IIA-type catalytic" evidence="12">
    <location>
        <begin position="42"/>
        <end position="510"/>
    </location>
</feature>
<evidence type="ECO:0000256" key="11">
    <source>
        <dbReference type="SAM" id="Coils"/>
    </source>
</evidence>
<dbReference type="InterPro" id="IPR013758">
    <property type="entry name" value="Topo_IIA_A/C_ab"/>
</dbReference>
<dbReference type="PROSITE" id="PS52040">
    <property type="entry name" value="TOPO_IIA"/>
    <property type="match status" value="1"/>
</dbReference>
<dbReference type="Pfam" id="PF00521">
    <property type="entry name" value="DNA_topoisoIV"/>
    <property type="match status" value="1"/>
</dbReference>
<dbReference type="SUPFAM" id="SSF56719">
    <property type="entry name" value="Type II DNA topoisomerase"/>
    <property type="match status" value="1"/>
</dbReference>
<comment type="catalytic activity">
    <reaction evidence="1 9 10">
        <text>ATP-dependent breakage, passage and rejoining of double-stranded DNA.</text>
        <dbReference type="EC" id="5.6.2.2"/>
    </reaction>
</comment>
<dbReference type="NCBIfam" id="NF004043">
    <property type="entry name" value="PRK05560.1"/>
    <property type="match status" value="1"/>
</dbReference>
<evidence type="ECO:0000313" key="14">
    <source>
        <dbReference type="Proteomes" id="UP000177853"/>
    </source>
</evidence>
<dbReference type="GO" id="GO:0006261">
    <property type="term" value="P:DNA-templated DNA replication"/>
    <property type="evidence" value="ECO:0007669"/>
    <property type="project" value="UniProtKB-UniRule"/>
</dbReference>
<keyword evidence="5 9" id="KW-0799">Topoisomerase</keyword>
<dbReference type="GO" id="GO:0006265">
    <property type="term" value="P:DNA topological change"/>
    <property type="evidence" value="ECO:0007669"/>
    <property type="project" value="UniProtKB-UniRule"/>
</dbReference>
<dbReference type="PANTHER" id="PTHR43493">
    <property type="entry name" value="DNA GYRASE/TOPOISOMERASE SUBUNIT A"/>
    <property type="match status" value="1"/>
</dbReference>
<dbReference type="Gene3D" id="3.30.1360.40">
    <property type="match status" value="1"/>
</dbReference>
<dbReference type="NCBIfam" id="TIGR01063">
    <property type="entry name" value="gyrA"/>
    <property type="match status" value="1"/>
</dbReference>
<dbReference type="NCBIfam" id="NF004044">
    <property type="entry name" value="PRK05561.1"/>
    <property type="match status" value="1"/>
</dbReference>
<keyword evidence="4 9" id="KW-0067">ATP-binding</keyword>
<comment type="subunit">
    <text evidence="8">Heterotetramer composed of ParC and ParE.</text>
</comment>
<feature type="active site" description="O-(5'-phospho-DNA)-tyrosine intermediate" evidence="9 10">
    <location>
        <position position="131"/>
    </location>
</feature>
<dbReference type="InterPro" id="IPR050220">
    <property type="entry name" value="Type_II_DNA_Topoisomerases"/>
</dbReference>
<evidence type="ECO:0000259" key="12">
    <source>
        <dbReference type="PROSITE" id="PS52040"/>
    </source>
</evidence>
<evidence type="ECO:0000256" key="4">
    <source>
        <dbReference type="ARBA" id="ARBA00022840"/>
    </source>
</evidence>
<dbReference type="Proteomes" id="UP000177853">
    <property type="component" value="Unassembled WGS sequence"/>
</dbReference>
<keyword evidence="6 9" id="KW-0238">DNA-binding</keyword>
<keyword evidence="3 9" id="KW-0547">Nucleotide-binding</keyword>
<proteinExistence type="inferred from homology"/>
<evidence type="ECO:0000256" key="6">
    <source>
        <dbReference type="ARBA" id="ARBA00023125"/>
    </source>
</evidence>
<dbReference type="PANTHER" id="PTHR43493:SF5">
    <property type="entry name" value="DNA GYRASE SUBUNIT A, CHLOROPLASTIC_MITOCHONDRIAL"/>
    <property type="match status" value="1"/>
</dbReference>